<sequence length="335" mass="37421">MPATQNDPTHAEPSSSVYGNGSRKAPYGAGDADEGYTLTFESMAAFEAWRAKEEEEKMIEFVRNDRHVSKSVPPRFREHTKLVCARHSKSGRSKYVKKYPDRHRKVPSRKLEGTGCSASISFKTYYETEDVRVCYRAQHSHEIGLANLPFTRRGRRAQVEQEKARSARRRSDVEQSRASTSAPTAVTPGTVQQLEEPGLHSITPEIQDPPSEQTIDPALFAHNPTTQFTPMTTQPVHQLPSNPAPPPPQPQQVMPPPPPQPAMLTQIAQIHHPQSLVQDEQARWDRMSVLFEHVRNAARTFEHAPPSVAALETVLVRMYLESPLTGSGPIARSSN</sequence>
<protein>
    <submittedName>
        <fullName evidence="1">Uncharacterized protein</fullName>
    </submittedName>
</protein>
<dbReference type="EMBL" id="MU118222">
    <property type="protein sequence ID" value="KAF9643453.1"/>
    <property type="molecule type" value="Genomic_DNA"/>
</dbReference>
<name>A0ACB6Z1K8_THEGA</name>
<gene>
    <name evidence="1" type="ORF">BDM02DRAFT_3104406</name>
</gene>
<dbReference type="Proteomes" id="UP000886501">
    <property type="component" value="Unassembled WGS sequence"/>
</dbReference>
<reference evidence="1" key="1">
    <citation type="submission" date="2019-10" db="EMBL/GenBank/DDBJ databases">
        <authorList>
            <consortium name="DOE Joint Genome Institute"/>
            <person name="Kuo A."/>
            <person name="Miyauchi S."/>
            <person name="Kiss E."/>
            <person name="Drula E."/>
            <person name="Kohler A."/>
            <person name="Sanchez-Garcia M."/>
            <person name="Andreopoulos B."/>
            <person name="Barry K.W."/>
            <person name="Bonito G."/>
            <person name="Buee M."/>
            <person name="Carver A."/>
            <person name="Chen C."/>
            <person name="Cichocki N."/>
            <person name="Clum A."/>
            <person name="Culley D."/>
            <person name="Crous P.W."/>
            <person name="Fauchery L."/>
            <person name="Girlanda M."/>
            <person name="Hayes R."/>
            <person name="Keri Z."/>
            <person name="Labutti K."/>
            <person name="Lipzen A."/>
            <person name="Lombard V."/>
            <person name="Magnuson J."/>
            <person name="Maillard F."/>
            <person name="Morin E."/>
            <person name="Murat C."/>
            <person name="Nolan M."/>
            <person name="Ohm R."/>
            <person name="Pangilinan J."/>
            <person name="Pereira M."/>
            <person name="Perotto S."/>
            <person name="Peter M."/>
            <person name="Riley R."/>
            <person name="Sitrit Y."/>
            <person name="Stielow B."/>
            <person name="Szollosi G."/>
            <person name="Zifcakova L."/>
            <person name="Stursova M."/>
            <person name="Spatafora J.W."/>
            <person name="Tedersoo L."/>
            <person name="Vaario L.-M."/>
            <person name="Yamada A."/>
            <person name="Yan M."/>
            <person name="Wang P."/>
            <person name="Xu J."/>
            <person name="Bruns T."/>
            <person name="Baldrian P."/>
            <person name="Vilgalys R."/>
            <person name="Henrissat B."/>
            <person name="Grigoriev I.V."/>
            <person name="Hibbett D."/>
            <person name="Nagy L.G."/>
            <person name="Martin F.M."/>
        </authorList>
    </citation>
    <scope>NUCLEOTIDE SEQUENCE</scope>
    <source>
        <strain evidence="1">P2</strain>
    </source>
</reference>
<evidence type="ECO:0000313" key="1">
    <source>
        <dbReference type="EMBL" id="KAF9643453.1"/>
    </source>
</evidence>
<keyword evidence="2" id="KW-1185">Reference proteome</keyword>
<organism evidence="1 2">
    <name type="scientific">Thelephora ganbajun</name>
    <name type="common">Ganba fungus</name>
    <dbReference type="NCBI Taxonomy" id="370292"/>
    <lineage>
        <taxon>Eukaryota</taxon>
        <taxon>Fungi</taxon>
        <taxon>Dikarya</taxon>
        <taxon>Basidiomycota</taxon>
        <taxon>Agaricomycotina</taxon>
        <taxon>Agaricomycetes</taxon>
        <taxon>Thelephorales</taxon>
        <taxon>Thelephoraceae</taxon>
        <taxon>Thelephora</taxon>
    </lineage>
</organism>
<reference evidence="1" key="2">
    <citation type="journal article" date="2020" name="Nat. Commun.">
        <title>Large-scale genome sequencing of mycorrhizal fungi provides insights into the early evolution of symbiotic traits.</title>
        <authorList>
            <person name="Miyauchi S."/>
            <person name="Kiss E."/>
            <person name="Kuo A."/>
            <person name="Drula E."/>
            <person name="Kohler A."/>
            <person name="Sanchez-Garcia M."/>
            <person name="Morin E."/>
            <person name="Andreopoulos B."/>
            <person name="Barry K.W."/>
            <person name="Bonito G."/>
            <person name="Buee M."/>
            <person name="Carver A."/>
            <person name="Chen C."/>
            <person name="Cichocki N."/>
            <person name="Clum A."/>
            <person name="Culley D."/>
            <person name="Crous P.W."/>
            <person name="Fauchery L."/>
            <person name="Girlanda M."/>
            <person name="Hayes R.D."/>
            <person name="Keri Z."/>
            <person name="LaButti K."/>
            <person name="Lipzen A."/>
            <person name="Lombard V."/>
            <person name="Magnuson J."/>
            <person name="Maillard F."/>
            <person name="Murat C."/>
            <person name="Nolan M."/>
            <person name="Ohm R.A."/>
            <person name="Pangilinan J."/>
            <person name="Pereira M.F."/>
            <person name="Perotto S."/>
            <person name="Peter M."/>
            <person name="Pfister S."/>
            <person name="Riley R."/>
            <person name="Sitrit Y."/>
            <person name="Stielow J.B."/>
            <person name="Szollosi G."/>
            <person name="Zifcakova L."/>
            <person name="Stursova M."/>
            <person name="Spatafora J.W."/>
            <person name="Tedersoo L."/>
            <person name="Vaario L.M."/>
            <person name="Yamada A."/>
            <person name="Yan M."/>
            <person name="Wang P."/>
            <person name="Xu J."/>
            <person name="Bruns T."/>
            <person name="Baldrian P."/>
            <person name="Vilgalys R."/>
            <person name="Dunand C."/>
            <person name="Henrissat B."/>
            <person name="Grigoriev I.V."/>
            <person name="Hibbett D."/>
            <person name="Nagy L.G."/>
            <person name="Martin F.M."/>
        </authorList>
    </citation>
    <scope>NUCLEOTIDE SEQUENCE</scope>
    <source>
        <strain evidence="1">P2</strain>
    </source>
</reference>
<accession>A0ACB6Z1K8</accession>
<proteinExistence type="predicted"/>
<evidence type="ECO:0000313" key="2">
    <source>
        <dbReference type="Proteomes" id="UP000886501"/>
    </source>
</evidence>
<comment type="caution">
    <text evidence="1">The sequence shown here is derived from an EMBL/GenBank/DDBJ whole genome shotgun (WGS) entry which is preliminary data.</text>
</comment>